<dbReference type="GO" id="GO:0000981">
    <property type="term" value="F:DNA-binding transcription factor activity, RNA polymerase II-specific"/>
    <property type="evidence" value="ECO:0007669"/>
    <property type="project" value="TreeGrafter"/>
</dbReference>
<keyword evidence="6" id="KW-1185">Reference proteome</keyword>
<dbReference type="InterPro" id="IPR008984">
    <property type="entry name" value="SMAD_FHA_dom_sf"/>
</dbReference>
<dbReference type="Proteomes" id="UP001152747">
    <property type="component" value="Unassembled WGS sequence"/>
</dbReference>
<sequence>MAEKAKKSTMDWLDDAPMPPPENMPSTSAAGERFQPQYFDPFATSEGYENYDDIPFLKEEDDVDMVEVFPIYDQDDEQPSYSPVPPTAEDFSWISVFYFEDDKRVGEVFTSAEPLVTIDGFTAEWTKDRMCISLNPVMSQSPKCDVVRSQFHRGIQIFRRDTKVILRCLTTSPIFVQSPQRALMHGEALNTVYRLQSIENEESCEFTLFDGDFFDESVARKKHCMDEDFYAIHNQCISRLSIIKGFGSDYPRKLITETPCWMEIHMNYKLREFDAVLRSGKRQFRETLDDLDDLDD</sequence>
<proteinExistence type="predicted"/>
<dbReference type="PROSITE" id="PS51076">
    <property type="entry name" value="MH2"/>
    <property type="match status" value="1"/>
</dbReference>
<evidence type="ECO:0000256" key="3">
    <source>
        <dbReference type="SAM" id="MobiDB-lite"/>
    </source>
</evidence>
<dbReference type="Gene3D" id="2.60.200.10">
    <property type="match status" value="1"/>
</dbReference>
<dbReference type="InterPro" id="IPR017855">
    <property type="entry name" value="SMAD-like_dom_sf"/>
</dbReference>
<name>A0A9P1ISL2_9PELO</name>
<evidence type="ECO:0000256" key="2">
    <source>
        <dbReference type="ARBA" id="ARBA00023163"/>
    </source>
</evidence>
<comment type="caution">
    <text evidence="5">The sequence shown here is derived from an EMBL/GenBank/DDBJ whole genome shotgun (WGS) entry which is preliminary data.</text>
</comment>
<dbReference type="OrthoDB" id="5875866at2759"/>
<feature type="domain" description="MH2" evidence="4">
    <location>
        <begin position="93"/>
        <end position="292"/>
    </location>
</feature>
<dbReference type="EMBL" id="CANHGI010000004">
    <property type="protein sequence ID" value="CAI5448618.1"/>
    <property type="molecule type" value="Genomic_DNA"/>
</dbReference>
<dbReference type="PANTHER" id="PTHR13703">
    <property type="entry name" value="SMAD"/>
    <property type="match status" value="1"/>
</dbReference>
<reference evidence="5" key="1">
    <citation type="submission" date="2022-11" db="EMBL/GenBank/DDBJ databases">
        <authorList>
            <person name="Kikuchi T."/>
        </authorList>
    </citation>
    <scope>NUCLEOTIDE SEQUENCE</scope>
    <source>
        <strain evidence="5">PS1010</strain>
    </source>
</reference>
<gene>
    <name evidence="5" type="ORF">CAMP_LOCUS11255</name>
</gene>
<evidence type="ECO:0000259" key="4">
    <source>
        <dbReference type="PROSITE" id="PS51076"/>
    </source>
</evidence>
<keyword evidence="1" id="KW-0805">Transcription regulation</keyword>
<dbReference type="GO" id="GO:0000978">
    <property type="term" value="F:RNA polymerase II cis-regulatory region sequence-specific DNA binding"/>
    <property type="evidence" value="ECO:0007669"/>
    <property type="project" value="TreeGrafter"/>
</dbReference>
<dbReference type="GO" id="GO:0051239">
    <property type="term" value="P:regulation of multicellular organismal process"/>
    <property type="evidence" value="ECO:0007669"/>
    <property type="project" value="UniProtKB-ARBA"/>
</dbReference>
<dbReference type="GO" id="GO:0030154">
    <property type="term" value="P:cell differentiation"/>
    <property type="evidence" value="ECO:0007669"/>
    <property type="project" value="TreeGrafter"/>
</dbReference>
<dbReference type="GO" id="GO:0070411">
    <property type="term" value="F:I-SMAD binding"/>
    <property type="evidence" value="ECO:0007669"/>
    <property type="project" value="TreeGrafter"/>
</dbReference>
<dbReference type="GO" id="GO:0071144">
    <property type="term" value="C:heteromeric SMAD protein complex"/>
    <property type="evidence" value="ECO:0007669"/>
    <property type="project" value="TreeGrafter"/>
</dbReference>
<evidence type="ECO:0000313" key="5">
    <source>
        <dbReference type="EMBL" id="CAI5448618.1"/>
    </source>
</evidence>
<accession>A0A9P1ISL2</accession>
<dbReference type="GO" id="GO:0009653">
    <property type="term" value="P:anatomical structure morphogenesis"/>
    <property type="evidence" value="ECO:0007669"/>
    <property type="project" value="TreeGrafter"/>
</dbReference>
<organism evidence="5 6">
    <name type="scientific">Caenorhabditis angaria</name>
    <dbReference type="NCBI Taxonomy" id="860376"/>
    <lineage>
        <taxon>Eukaryota</taxon>
        <taxon>Metazoa</taxon>
        <taxon>Ecdysozoa</taxon>
        <taxon>Nematoda</taxon>
        <taxon>Chromadorea</taxon>
        <taxon>Rhabditida</taxon>
        <taxon>Rhabditina</taxon>
        <taxon>Rhabditomorpha</taxon>
        <taxon>Rhabditoidea</taxon>
        <taxon>Rhabditidae</taxon>
        <taxon>Peloderinae</taxon>
        <taxon>Caenorhabditis</taxon>
    </lineage>
</organism>
<keyword evidence="2" id="KW-0804">Transcription</keyword>
<dbReference type="InterPro" id="IPR013790">
    <property type="entry name" value="Dwarfin"/>
</dbReference>
<evidence type="ECO:0000313" key="6">
    <source>
        <dbReference type="Proteomes" id="UP001152747"/>
    </source>
</evidence>
<dbReference type="SMART" id="SM00524">
    <property type="entry name" value="DWB"/>
    <property type="match status" value="1"/>
</dbReference>
<dbReference type="GO" id="GO:0050793">
    <property type="term" value="P:regulation of developmental process"/>
    <property type="evidence" value="ECO:0007669"/>
    <property type="project" value="UniProtKB-ARBA"/>
</dbReference>
<evidence type="ECO:0000256" key="1">
    <source>
        <dbReference type="ARBA" id="ARBA00023015"/>
    </source>
</evidence>
<dbReference type="GO" id="GO:0009791">
    <property type="term" value="P:post-embryonic development"/>
    <property type="evidence" value="ECO:0007669"/>
    <property type="project" value="UniProtKB-ARBA"/>
</dbReference>
<dbReference type="GO" id="GO:0060395">
    <property type="term" value="P:SMAD protein signal transduction"/>
    <property type="evidence" value="ECO:0007669"/>
    <property type="project" value="TreeGrafter"/>
</dbReference>
<dbReference type="InterPro" id="IPR001132">
    <property type="entry name" value="SMAD_dom_Dwarfin-type"/>
</dbReference>
<dbReference type="GO" id="GO:0030509">
    <property type="term" value="P:BMP signaling pathway"/>
    <property type="evidence" value="ECO:0007669"/>
    <property type="project" value="TreeGrafter"/>
</dbReference>
<dbReference type="AlphaFoldDB" id="A0A9P1ISL2"/>
<feature type="region of interest" description="Disordered" evidence="3">
    <location>
        <begin position="1"/>
        <end position="32"/>
    </location>
</feature>
<dbReference type="Pfam" id="PF03166">
    <property type="entry name" value="MH2"/>
    <property type="match status" value="1"/>
</dbReference>
<dbReference type="SUPFAM" id="SSF49879">
    <property type="entry name" value="SMAD/FHA domain"/>
    <property type="match status" value="1"/>
</dbReference>
<protein>
    <recommendedName>
        <fullName evidence="4">MH2 domain-containing protein</fullName>
    </recommendedName>
</protein>